<dbReference type="PANTHER" id="PTHR43335:SF4">
    <property type="entry name" value="ABC TRANSPORTER, ATP-BINDING PROTEIN"/>
    <property type="match status" value="1"/>
</dbReference>
<dbReference type="PROSITE" id="PS00211">
    <property type="entry name" value="ABC_TRANSPORTER_1"/>
    <property type="match status" value="1"/>
</dbReference>
<dbReference type="InterPro" id="IPR017871">
    <property type="entry name" value="ABC_transporter-like_CS"/>
</dbReference>
<comment type="similarity">
    <text evidence="1">Belongs to the ABC transporter superfamily.</text>
</comment>
<evidence type="ECO:0000313" key="7">
    <source>
        <dbReference type="Proteomes" id="UP000467371"/>
    </source>
</evidence>
<dbReference type="GO" id="GO:0016887">
    <property type="term" value="F:ATP hydrolysis activity"/>
    <property type="evidence" value="ECO:0007669"/>
    <property type="project" value="InterPro"/>
</dbReference>
<evidence type="ECO:0000256" key="3">
    <source>
        <dbReference type="ARBA" id="ARBA00022741"/>
    </source>
</evidence>
<organism evidence="6 7">
    <name type="scientific">Methanosarcina mazei</name>
    <name type="common">Methanosarcina frisia</name>
    <dbReference type="NCBI Taxonomy" id="2209"/>
    <lineage>
        <taxon>Archaea</taxon>
        <taxon>Methanobacteriati</taxon>
        <taxon>Methanobacteriota</taxon>
        <taxon>Stenosarchaea group</taxon>
        <taxon>Methanomicrobia</taxon>
        <taxon>Methanosarcinales</taxon>
        <taxon>Methanosarcinaceae</taxon>
        <taxon>Methanosarcina</taxon>
    </lineage>
</organism>
<dbReference type="PANTHER" id="PTHR43335">
    <property type="entry name" value="ABC TRANSPORTER, ATP-BINDING PROTEIN"/>
    <property type="match status" value="1"/>
</dbReference>
<dbReference type="Pfam" id="PF00005">
    <property type="entry name" value="ABC_tran"/>
    <property type="match status" value="1"/>
</dbReference>
<accession>A0A6C0VF02</accession>
<dbReference type="SMART" id="SM00382">
    <property type="entry name" value="AAA"/>
    <property type="match status" value="1"/>
</dbReference>
<dbReference type="AlphaFoldDB" id="A0A6C0VF02"/>
<dbReference type="PROSITE" id="PS50893">
    <property type="entry name" value="ABC_TRANSPORTER_2"/>
    <property type="match status" value="1"/>
</dbReference>
<evidence type="ECO:0000256" key="4">
    <source>
        <dbReference type="ARBA" id="ARBA00022840"/>
    </source>
</evidence>
<dbReference type="EMBL" id="CP042908">
    <property type="protein sequence ID" value="QIB90001.1"/>
    <property type="molecule type" value="Genomic_DNA"/>
</dbReference>
<dbReference type="SUPFAM" id="SSF52540">
    <property type="entry name" value="P-loop containing nucleoside triphosphate hydrolases"/>
    <property type="match status" value="1"/>
</dbReference>
<feature type="domain" description="ABC transporter" evidence="5">
    <location>
        <begin position="1"/>
        <end position="216"/>
    </location>
</feature>
<reference evidence="6 7" key="1">
    <citation type="journal article" date="2020" name="Environ. Microbiol. Rep.">
        <title>Redox cycling of Fe(II) and Fe(III) in magnetite accelerates aceticlastic methanogenesis by Methanosarcina mazei.</title>
        <authorList>
            <person name="Wang H."/>
            <person name="Byrne J.M."/>
            <person name="Liu P."/>
            <person name="Liu J."/>
            <person name="Dong X."/>
            <person name="Lu Y."/>
        </authorList>
    </citation>
    <scope>NUCLEOTIDE SEQUENCE [LARGE SCALE GENOMIC DNA]</scope>
    <source>
        <strain evidence="7">zm-15</strain>
    </source>
</reference>
<protein>
    <submittedName>
        <fullName evidence="6">ABC transporter ATP-binding protein</fullName>
    </submittedName>
</protein>
<keyword evidence="4 6" id="KW-0067">ATP-binding</keyword>
<dbReference type="Proteomes" id="UP000467371">
    <property type="component" value="Chromosome"/>
</dbReference>
<dbReference type="RefSeq" id="WP_052716848.1">
    <property type="nucleotide sequence ID" value="NZ_JJOU01000027.1"/>
</dbReference>
<dbReference type="OrthoDB" id="87732at2157"/>
<evidence type="ECO:0000313" key="6">
    <source>
        <dbReference type="EMBL" id="QIB90001.1"/>
    </source>
</evidence>
<keyword evidence="3" id="KW-0547">Nucleotide-binding</keyword>
<keyword evidence="2" id="KW-0813">Transport</keyword>
<dbReference type="InterPro" id="IPR003593">
    <property type="entry name" value="AAA+_ATPase"/>
</dbReference>
<dbReference type="InterPro" id="IPR003439">
    <property type="entry name" value="ABC_transporter-like_ATP-bd"/>
</dbReference>
<dbReference type="Gene3D" id="3.40.50.300">
    <property type="entry name" value="P-loop containing nucleotide triphosphate hydrolases"/>
    <property type="match status" value="1"/>
</dbReference>
<proteinExistence type="inferred from homology"/>
<evidence type="ECO:0000259" key="5">
    <source>
        <dbReference type="PROSITE" id="PS50893"/>
    </source>
</evidence>
<sequence length="291" mass="32283">MENLSLNVEKGSIYGFLGQNGAGKTTTIKLLSGLSTPTQGQIFVDGMDLSSESGKIKQILGLVPQDSGFYDERTALSHMVYYGRLKGLSKKESLEQSRILLDQVGLGNETFKRMGYFSHGMKTRLGIAQALLNNPKVLILDEPTNGLDPVEIRQIRQILRECNNKGITIFLSSHNLLEIQEICTHVGILDKGKLITESTIEKIRHLESNGVITIGVYNLSSEMISLIENLEFVVKTELKVEHNLDIYVNSEIDVKPEINRLIVESGGKVFKLIENSLSLEDAFFDATGINL</sequence>
<dbReference type="InterPro" id="IPR027417">
    <property type="entry name" value="P-loop_NTPase"/>
</dbReference>
<name>A0A6C0VF02_METMZ</name>
<evidence type="ECO:0000256" key="2">
    <source>
        <dbReference type="ARBA" id="ARBA00022448"/>
    </source>
</evidence>
<gene>
    <name evidence="6" type="ORF">FQU78_02140</name>
</gene>
<dbReference type="GO" id="GO:0005524">
    <property type="term" value="F:ATP binding"/>
    <property type="evidence" value="ECO:0007669"/>
    <property type="project" value="UniProtKB-KW"/>
</dbReference>
<evidence type="ECO:0000256" key="1">
    <source>
        <dbReference type="ARBA" id="ARBA00005417"/>
    </source>
</evidence>